<organism evidence="3 4">
    <name type="scientific">Actinoplanes subglobosus</name>
    <dbReference type="NCBI Taxonomy" id="1547892"/>
    <lineage>
        <taxon>Bacteria</taxon>
        <taxon>Bacillati</taxon>
        <taxon>Actinomycetota</taxon>
        <taxon>Actinomycetes</taxon>
        <taxon>Micromonosporales</taxon>
        <taxon>Micromonosporaceae</taxon>
        <taxon>Actinoplanes</taxon>
    </lineage>
</organism>
<feature type="domain" description="Transglutaminase-like" evidence="2">
    <location>
        <begin position="108"/>
        <end position="170"/>
    </location>
</feature>
<keyword evidence="4" id="KW-1185">Reference proteome</keyword>
<dbReference type="Proteomes" id="UP001595867">
    <property type="component" value="Unassembled WGS sequence"/>
</dbReference>
<dbReference type="Gene3D" id="3.10.620.30">
    <property type="match status" value="1"/>
</dbReference>
<proteinExistence type="predicted"/>
<dbReference type="InterPro" id="IPR002931">
    <property type="entry name" value="Transglutaminase-like"/>
</dbReference>
<dbReference type="Pfam" id="PF01841">
    <property type="entry name" value="Transglut_core"/>
    <property type="match status" value="1"/>
</dbReference>
<dbReference type="RefSeq" id="WP_378068975.1">
    <property type="nucleotide sequence ID" value="NZ_JBHSBL010000018.1"/>
</dbReference>
<reference evidence="4" key="1">
    <citation type="journal article" date="2019" name="Int. J. Syst. Evol. Microbiol.">
        <title>The Global Catalogue of Microorganisms (GCM) 10K type strain sequencing project: providing services to taxonomists for standard genome sequencing and annotation.</title>
        <authorList>
            <consortium name="The Broad Institute Genomics Platform"/>
            <consortium name="The Broad Institute Genome Sequencing Center for Infectious Disease"/>
            <person name="Wu L."/>
            <person name="Ma J."/>
        </authorList>
    </citation>
    <scope>NUCLEOTIDE SEQUENCE [LARGE SCALE GENOMIC DNA]</scope>
    <source>
        <strain evidence="4">TBRC 5832</strain>
    </source>
</reference>
<sequence>MDYTRQTRFSDPGPYLSRLAALSTSTPSLTGAPPPSPAEAPRRSLAGAADVRGEVAAVGAAVRNLVVHYRASGLDFPPDRLAEIDSRWVRAMLDTLPPGTPLDEPRPADQRIVGCCRDFTLLTVAALRARGIPARSRVGFADYFDPGFHLDHVITEFHDGNRWIATDTQLDPAAGFPVDVTDVPLGPGGLRPAAQCWLAFRRGEIDPETYGVGPGIPVRGPLMIRKYVLTELAHRFGDETLLWDFWGADTTHIGDLGGRPLAEAWADLPPWHTTDMTLIDETAALLTAADAGDTTAEQELATRYANNPGLHVGDTVTCHSPRGIRYEVDLHHPAPPAR</sequence>
<dbReference type="SMART" id="SM00460">
    <property type="entry name" value="TGc"/>
    <property type="match status" value="1"/>
</dbReference>
<evidence type="ECO:0000256" key="1">
    <source>
        <dbReference type="SAM" id="MobiDB-lite"/>
    </source>
</evidence>
<name>A0ABV8IV19_9ACTN</name>
<comment type="caution">
    <text evidence="3">The sequence shown here is derived from an EMBL/GenBank/DDBJ whole genome shotgun (WGS) entry which is preliminary data.</text>
</comment>
<protein>
    <submittedName>
        <fullName evidence="3">Transglutaminase domain-containing protein</fullName>
    </submittedName>
</protein>
<dbReference type="InterPro" id="IPR038765">
    <property type="entry name" value="Papain-like_cys_pep_sf"/>
</dbReference>
<feature type="region of interest" description="Disordered" evidence="1">
    <location>
        <begin position="24"/>
        <end position="43"/>
    </location>
</feature>
<evidence type="ECO:0000313" key="3">
    <source>
        <dbReference type="EMBL" id="MFC4068099.1"/>
    </source>
</evidence>
<accession>A0ABV8IV19</accession>
<gene>
    <name evidence="3" type="ORF">ACFO0C_24470</name>
</gene>
<evidence type="ECO:0000259" key="2">
    <source>
        <dbReference type="SMART" id="SM00460"/>
    </source>
</evidence>
<dbReference type="SUPFAM" id="SSF54001">
    <property type="entry name" value="Cysteine proteinases"/>
    <property type="match status" value="1"/>
</dbReference>
<dbReference type="EMBL" id="JBHSBL010000018">
    <property type="protein sequence ID" value="MFC4068099.1"/>
    <property type="molecule type" value="Genomic_DNA"/>
</dbReference>
<evidence type="ECO:0000313" key="4">
    <source>
        <dbReference type="Proteomes" id="UP001595867"/>
    </source>
</evidence>